<comment type="caution">
    <text evidence="1">The sequence shown here is derived from an EMBL/GenBank/DDBJ whole genome shotgun (WGS) entry which is preliminary data.</text>
</comment>
<accession>A0ABS5S7I3</accession>
<reference evidence="1 2" key="1">
    <citation type="submission" date="2021-05" db="EMBL/GenBank/DDBJ databases">
        <title>Aequorivita echinoideorum JCM 30378 genome.</title>
        <authorList>
            <person name="Zhang H."/>
            <person name="Li C."/>
        </authorList>
    </citation>
    <scope>NUCLEOTIDE SEQUENCE [LARGE SCALE GENOMIC DNA]</scope>
    <source>
        <strain evidence="1 2">JCM30378</strain>
    </source>
</reference>
<proteinExistence type="predicted"/>
<evidence type="ECO:0000313" key="1">
    <source>
        <dbReference type="EMBL" id="MBT0608943.1"/>
    </source>
</evidence>
<gene>
    <name evidence="1" type="ORF">KIV10_12180</name>
</gene>
<dbReference type="Proteomes" id="UP001297092">
    <property type="component" value="Unassembled WGS sequence"/>
</dbReference>
<name>A0ABS5S7I3_9FLAO</name>
<keyword evidence="2" id="KW-1185">Reference proteome</keyword>
<protein>
    <submittedName>
        <fullName evidence="1">Uncharacterized protein</fullName>
    </submittedName>
</protein>
<evidence type="ECO:0000313" key="2">
    <source>
        <dbReference type="Proteomes" id="UP001297092"/>
    </source>
</evidence>
<dbReference type="EMBL" id="JAHCTB010000005">
    <property type="protein sequence ID" value="MBT0608943.1"/>
    <property type="molecule type" value="Genomic_DNA"/>
</dbReference>
<sequence length="118" mass="13390">MTKPLKCISVEEATQLQDNWLATRAIYIEQGLGGADTREFLFSVEELQEFLDYVKSESEEQEIDNPGVRIYFAAYNSEENNKATVFLAPTKGTDENADNNYKIDPMNTVIGGWPPKNY</sequence>
<dbReference type="RefSeq" id="WP_214114143.1">
    <property type="nucleotide sequence ID" value="NZ_JAHCTB010000005.1"/>
</dbReference>
<organism evidence="1 2">
    <name type="scientific">Aequorivita echinoideorum</name>
    <dbReference type="NCBI Taxonomy" id="1549647"/>
    <lineage>
        <taxon>Bacteria</taxon>
        <taxon>Pseudomonadati</taxon>
        <taxon>Bacteroidota</taxon>
        <taxon>Flavobacteriia</taxon>
        <taxon>Flavobacteriales</taxon>
        <taxon>Flavobacteriaceae</taxon>
        <taxon>Aequorivita</taxon>
    </lineage>
</organism>